<comment type="caution">
    <text evidence="3">The sequence shown here is derived from an EMBL/GenBank/DDBJ whole genome shotgun (WGS) entry which is preliminary data.</text>
</comment>
<keyword evidence="4" id="KW-1185">Reference proteome</keyword>
<keyword evidence="2" id="KW-0732">Signal</keyword>
<keyword evidence="1" id="KW-0175">Coiled coil</keyword>
<gene>
    <name evidence="3" type="ORF">EVOR1521_LOCUS15098</name>
</gene>
<reference evidence="3" key="1">
    <citation type="submission" date="2023-08" db="EMBL/GenBank/DDBJ databases">
        <authorList>
            <person name="Chen Y."/>
            <person name="Shah S."/>
            <person name="Dougan E. K."/>
            <person name="Thang M."/>
            <person name="Chan C."/>
        </authorList>
    </citation>
    <scope>NUCLEOTIDE SEQUENCE</scope>
</reference>
<dbReference type="Proteomes" id="UP001178507">
    <property type="component" value="Unassembled WGS sequence"/>
</dbReference>
<evidence type="ECO:0000256" key="2">
    <source>
        <dbReference type="SAM" id="SignalP"/>
    </source>
</evidence>
<dbReference type="AlphaFoldDB" id="A0AA36IKI7"/>
<name>A0AA36IKI7_9DINO</name>
<feature type="chain" id="PRO_5041470186" evidence="2">
    <location>
        <begin position="18"/>
        <end position="748"/>
    </location>
</feature>
<protein>
    <submittedName>
        <fullName evidence="3">Uncharacterized protein</fullName>
    </submittedName>
</protein>
<evidence type="ECO:0000313" key="4">
    <source>
        <dbReference type="Proteomes" id="UP001178507"/>
    </source>
</evidence>
<sequence length="748" mass="79868">MALRLAALAVAWLVAEAQMNCTPPASSFESSLKVAFQPTFDTDICALQKPALKSGKMAELCNAFCATAGRTTGLPLLLGSETYGFNQEEMDSLCTDVSHRNASLEAFCLSRSNSLDEIMVKAAVFVARVDIFKSEQLAFRANMQNASAKLEAELASQTFANLIARSTNKLDLLKQKFSEFAATTAMQSGRTSALMTAMDQTQESSEALITSVNMNLALFEEFVNACNRMLLGTGHQNEYLLDICAQSSVACLEESAAGHVGCCCGYNPVVADSFKVDGLTASILKGGRVAAGRRLQAEDVMDLDICAEARASSKEAVAGVAARVAELGQQALLDERQQMLASKYPEYYGKCVGRRMQEALGAEAAPSLLSEPAGQPARQLQAGLSCTPPAHANTSLKVAFSNTLEADICSLQVPPVKSADMRAQCSDFCGRRGVSLLIGAETYGFELGASESICLPPEGVLIHDPAKLRDCGQWSVAFREVEVKTSQFIAQLDIFRATQQYYVATLRNVTAGIQAFVSSQEFAAKIQRARSKVEEVKAAVKERLQIGFALLVESELMAAIQALRQKAAALQAALGQNIPLIKRFLSECNDMHVGTGPQNEYLLDICAQQSVACLDEADAGHVTCCCAYHPFSTFGETVSEIIDGIQDFPNPARVRSGRRLAGGESLDICAQAWTEAAPAVAQLYAKIGATGQPAAAEEWVQKMQDQYGSTFCSLATPPSLAAPCCWATAAAGAPLLPFGLLLALFLAA</sequence>
<proteinExistence type="predicted"/>
<accession>A0AA36IKI7</accession>
<evidence type="ECO:0000313" key="3">
    <source>
        <dbReference type="EMBL" id="CAJ1389492.1"/>
    </source>
</evidence>
<evidence type="ECO:0000256" key="1">
    <source>
        <dbReference type="SAM" id="Coils"/>
    </source>
</evidence>
<feature type="signal peptide" evidence="2">
    <location>
        <begin position="1"/>
        <end position="17"/>
    </location>
</feature>
<dbReference type="EMBL" id="CAUJNA010001887">
    <property type="protein sequence ID" value="CAJ1389492.1"/>
    <property type="molecule type" value="Genomic_DNA"/>
</dbReference>
<organism evidence="3 4">
    <name type="scientific">Effrenium voratum</name>
    <dbReference type="NCBI Taxonomy" id="2562239"/>
    <lineage>
        <taxon>Eukaryota</taxon>
        <taxon>Sar</taxon>
        <taxon>Alveolata</taxon>
        <taxon>Dinophyceae</taxon>
        <taxon>Suessiales</taxon>
        <taxon>Symbiodiniaceae</taxon>
        <taxon>Effrenium</taxon>
    </lineage>
</organism>
<feature type="coiled-coil region" evidence="1">
    <location>
        <begin position="519"/>
        <end position="573"/>
    </location>
</feature>